<dbReference type="OrthoDB" id="365605at2759"/>
<sequence>MSTETYLDKLALNAKSITDIDNTNEISYIAAYGSGIHLPSKSSLPPEVTEEDYEYAVSKIYNEYNALFNLIQKLRYEKLSKITSQDGWNPFDLQHAEICIPIPIDEVEDYGYDEQTSSCRCPNKMVPCTLQQALDDMDFWTYRLRRLSIQAKFAKSYDTLQLATKHLNIINHKGTTVQSGKSDLSTTERRQQCNAVDAVLCSAKDPSKASTQWSSWGGCSEKCNSGKQERFKIIHNKGARSFIVEERECMLATCSEYNQQGVRQCSLSIVPPSEYGQTVVRTCTCPDKDSVVCSSEEARITMHNWLPQFREFCKKTLNHSANNILHKDLPQLKTQYLGRFIQLRFKDGYYFDCSERWGTLDNDDTTSYCKIGSPILCREQIAKSTVRVSFLESPIKEIETPKVTIFTRPLMICLFMLTLLYTLVRLLLAHKQPTTKQARQ</sequence>
<evidence type="ECO:0000256" key="3">
    <source>
        <dbReference type="SAM" id="Phobius"/>
    </source>
</evidence>
<dbReference type="AlphaFoldDB" id="A0A9W5TA01"/>
<dbReference type="SMART" id="SM00209">
    <property type="entry name" value="TSP1"/>
    <property type="match status" value="1"/>
</dbReference>
<dbReference type="GO" id="GO:0005886">
    <property type="term" value="C:plasma membrane"/>
    <property type="evidence" value="ECO:0007669"/>
    <property type="project" value="UniProtKB-SubCell"/>
</dbReference>
<dbReference type="EMBL" id="BLIY01000008">
    <property type="protein sequence ID" value="GFE53993.1"/>
    <property type="molecule type" value="Genomic_DNA"/>
</dbReference>
<evidence type="ECO:0000313" key="4">
    <source>
        <dbReference type="EMBL" id="GFE53993.1"/>
    </source>
</evidence>
<dbReference type="Gene3D" id="2.20.100.10">
    <property type="entry name" value="Thrombospondin type-1 (TSP1) repeat"/>
    <property type="match status" value="1"/>
</dbReference>
<organism evidence="4 5">
    <name type="scientific">Babesia ovis</name>
    <dbReference type="NCBI Taxonomy" id="5869"/>
    <lineage>
        <taxon>Eukaryota</taxon>
        <taxon>Sar</taxon>
        <taxon>Alveolata</taxon>
        <taxon>Apicomplexa</taxon>
        <taxon>Aconoidasida</taxon>
        <taxon>Piroplasmida</taxon>
        <taxon>Babesiidae</taxon>
        <taxon>Babesia</taxon>
    </lineage>
</organism>
<keyword evidence="3" id="KW-0472">Membrane</keyword>
<dbReference type="SUPFAM" id="SSF82895">
    <property type="entry name" value="TSP-1 type 1 repeat"/>
    <property type="match status" value="1"/>
</dbReference>
<keyword evidence="3" id="KW-1133">Transmembrane helix</keyword>
<comment type="subcellular location">
    <subcellularLocation>
        <location evidence="1">Cell membrane</location>
    </subcellularLocation>
</comment>
<feature type="transmembrane region" description="Helical" evidence="3">
    <location>
        <begin position="409"/>
        <end position="428"/>
    </location>
</feature>
<dbReference type="InterPro" id="IPR000884">
    <property type="entry name" value="TSP1_rpt"/>
</dbReference>
<gene>
    <name evidence="4" type="ORF">BaOVIS_013970</name>
</gene>
<dbReference type="InterPro" id="IPR036383">
    <property type="entry name" value="TSP1_rpt_sf"/>
</dbReference>
<protein>
    <submittedName>
        <fullName evidence="4">Thrombospondin type 1 domain-containing, putative</fullName>
    </submittedName>
</protein>
<name>A0A9W5TA01_BABOV</name>
<evidence type="ECO:0000313" key="5">
    <source>
        <dbReference type="Proteomes" id="UP001057455"/>
    </source>
</evidence>
<proteinExistence type="predicted"/>
<accession>A0A9W5TA01</accession>
<reference evidence="4" key="1">
    <citation type="submission" date="2019-12" db="EMBL/GenBank/DDBJ databases">
        <title>Genome sequence of Babesia ovis.</title>
        <authorList>
            <person name="Yamagishi J."/>
            <person name="Sevinc F."/>
            <person name="Xuan X."/>
        </authorList>
    </citation>
    <scope>NUCLEOTIDE SEQUENCE</scope>
    <source>
        <strain evidence="4">Selcuk</strain>
    </source>
</reference>
<evidence type="ECO:0000256" key="2">
    <source>
        <dbReference type="ARBA" id="ARBA00022475"/>
    </source>
</evidence>
<keyword evidence="2" id="KW-1003">Cell membrane</keyword>
<dbReference type="PROSITE" id="PS50092">
    <property type="entry name" value="TSP1"/>
    <property type="match status" value="1"/>
</dbReference>
<dbReference type="Proteomes" id="UP001057455">
    <property type="component" value="Unassembled WGS sequence"/>
</dbReference>
<comment type="caution">
    <text evidence="4">The sequence shown here is derived from an EMBL/GenBank/DDBJ whole genome shotgun (WGS) entry which is preliminary data.</text>
</comment>
<keyword evidence="5" id="KW-1185">Reference proteome</keyword>
<evidence type="ECO:0000256" key="1">
    <source>
        <dbReference type="ARBA" id="ARBA00004236"/>
    </source>
</evidence>
<keyword evidence="3" id="KW-0812">Transmembrane</keyword>